<comment type="caution">
    <text evidence="1">The sequence shown here is derived from an EMBL/GenBank/DDBJ whole genome shotgun (WGS) entry which is preliminary data.</text>
</comment>
<sequence>MLERNKSMTRNNDKLNGWRMYEVMKKRNQSPLIINLRLAKQTGYTTLNYSYKKIISDDVSKNQLRRGASAGRVNIGIVVRARAAVTVIDSRRRPARIPNVAGGGVRSSIKVCKPKMSEFDISALTRR</sequence>
<evidence type="ECO:0000313" key="1">
    <source>
        <dbReference type="EMBL" id="GBP44945.1"/>
    </source>
</evidence>
<gene>
    <name evidence="1" type="ORF">EVAR_84436_1</name>
</gene>
<evidence type="ECO:0000313" key="2">
    <source>
        <dbReference type="Proteomes" id="UP000299102"/>
    </source>
</evidence>
<dbReference type="EMBL" id="BGZK01000461">
    <property type="protein sequence ID" value="GBP44945.1"/>
    <property type="molecule type" value="Genomic_DNA"/>
</dbReference>
<name>A0A4C1W4B0_EUMVA</name>
<dbReference type="Proteomes" id="UP000299102">
    <property type="component" value="Unassembled WGS sequence"/>
</dbReference>
<keyword evidence="2" id="KW-1185">Reference proteome</keyword>
<dbReference type="AlphaFoldDB" id="A0A4C1W4B0"/>
<reference evidence="1 2" key="1">
    <citation type="journal article" date="2019" name="Commun. Biol.">
        <title>The bagworm genome reveals a unique fibroin gene that provides high tensile strength.</title>
        <authorList>
            <person name="Kono N."/>
            <person name="Nakamura H."/>
            <person name="Ohtoshi R."/>
            <person name="Tomita M."/>
            <person name="Numata K."/>
            <person name="Arakawa K."/>
        </authorList>
    </citation>
    <scope>NUCLEOTIDE SEQUENCE [LARGE SCALE GENOMIC DNA]</scope>
</reference>
<protein>
    <submittedName>
        <fullName evidence="1">Uncharacterized protein</fullName>
    </submittedName>
</protein>
<accession>A0A4C1W4B0</accession>
<proteinExistence type="predicted"/>
<organism evidence="1 2">
    <name type="scientific">Eumeta variegata</name>
    <name type="common">Bagworm moth</name>
    <name type="synonym">Eumeta japonica</name>
    <dbReference type="NCBI Taxonomy" id="151549"/>
    <lineage>
        <taxon>Eukaryota</taxon>
        <taxon>Metazoa</taxon>
        <taxon>Ecdysozoa</taxon>
        <taxon>Arthropoda</taxon>
        <taxon>Hexapoda</taxon>
        <taxon>Insecta</taxon>
        <taxon>Pterygota</taxon>
        <taxon>Neoptera</taxon>
        <taxon>Endopterygota</taxon>
        <taxon>Lepidoptera</taxon>
        <taxon>Glossata</taxon>
        <taxon>Ditrysia</taxon>
        <taxon>Tineoidea</taxon>
        <taxon>Psychidae</taxon>
        <taxon>Oiketicinae</taxon>
        <taxon>Eumeta</taxon>
    </lineage>
</organism>